<name>A0A7C4BCQ6_9CREN</name>
<dbReference type="InterPro" id="IPR000682">
    <property type="entry name" value="PCMT"/>
</dbReference>
<keyword evidence="5 9" id="KW-0808">Transferase</keyword>
<dbReference type="GO" id="GO:0005737">
    <property type="term" value="C:cytoplasm"/>
    <property type="evidence" value="ECO:0007669"/>
    <property type="project" value="UniProtKB-SubCell"/>
</dbReference>
<dbReference type="HAMAP" id="MF_00090">
    <property type="entry name" value="PIMT"/>
    <property type="match status" value="1"/>
</dbReference>
<dbReference type="EMBL" id="DTFF01000046">
    <property type="protein sequence ID" value="HGI87815.1"/>
    <property type="molecule type" value="Genomic_DNA"/>
</dbReference>
<dbReference type="FunFam" id="3.40.50.150:FF:000010">
    <property type="entry name" value="Protein-L-isoaspartate O-methyltransferase"/>
    <property type="match status" value="1"/>
</dbReference>
<evidence type="ECO:0000256" key="7">
    <source>
        <dbReference type="ARBA" id="ARBA00025330"/>
    </source>
</evidence>
<keyword evidence="4 9" id="KW-0489">Methyltransferase</keyword>
<dbReference type="NCBIfam" id="NF001453">
    <property type="entry name" value="PRK00312.1"/>
    <property type="match status" value="1"/>
</dbReference>
<comment type="caution">
    <text evidence="10">The sequence shown here is derived from an EMBL/GenBank/DDBJ whole genome shotgun (WGS) entry which is preliminary data.</text>
</comment>
<accession>A0A7C4BCQ6</accession>
<evidence type="ECO:0000256" key="3">
    <source>
        <dbReference type="ARBA" id="ARBA00022490"/>
    </source>
</evidence>
<protein>
    <recommendedName>
        <fullName evidence="9">Protein-L-isoaspartate O-methyltransferase</fullName>
        <ecNumber evidence="9">2.1.1.77</ecNumber>
    </recommendedName>
    <alternativeName>
        <fullName evidence="9">L-isoaspartyl protein carboxyl methyltransferase</fullName>
    </alternativeName>
    <alternativeName>
        <fullName evidence="9">Protein L-isoaspartyl methyltransferase</fullName>
    </alternativeName>
    <alternativeName>
        <fullName evidence="9">Protein-beta-aspartate methyltransferase</fullName>
        <shortName evidence="9">PIMT</shortName>
    </alternativeName>
</protein>
<evidence type="ECO:0000256" key="8">
    <source>
        <dbReference type="ARBA" id="ARBA00029295"/>
    </source>
</evidence>
<dbReference type="Pfam" id="PF01135">
    <property type="entry name" value="PCMT"/>
    <property type="match status" value="1"/>
</dbReference>
<keyword evidence="6 9" id="KW-0949">S-adenosyl-L-methionine</keyword>
<dbReference type="EC" id="2.1.1.77" evidence="9"/>
<keyword evidence="3 9" id="KW-0963">Cytoplasm</keyword>
<evidence type="ECO:0000256" key="2">
    <source>
        <dbReference type="ARBA" id="ARBA00005369"/>
    </source>
</evidence>
<proteinExistence type="inferred from homology"/>
<dbReference type="InterPro" id="IPR029063">
    <property type="entry name" value="SAM-dependent_MTases_sf"/>
</dbReference>
<sequence length="228" mass="25225">MWWALQLYEERSRLVEALKSESVIRSRLVEEAFLRIPREHFVPEHLKHYAYIDSPLPIGFGQTISAPHMVAIMTEELGVQPSDIVLEVGTGSGYQAAILAYIVSKGGGHVYTIEIVPELSKRAVENFAKAAPELLDYTTFVVGDGSKGLELFAPYDKIIVTAAAPTVPEPLVNQLRPGGRLVIPVGNRWGQVLLVVDKLRTGGVKIRESVPCIFVPLVGEYGWHGYEY</sequence>
<dbReference type="PANTHER" id="PTHR11579">
    <property type="entry name" value="PROTEIN-L-ISOASPARTATE O-METHYLTRANSFERASE"/>
    <property type="match status" value="1"/>
</dbReference>
<evidence type="ECO:0000256" key="4">
    <source>
        <dbReference type="ARBA" id="ARBA00022603"/>
    </source>
</evidence>
<dbReference type="GO" id="GO:0030091">
    <property type="term" value="P:protein repair"/>
    <property type="evidence" value="ECO:0007669"/>
    <property type="project" value="UniProtKB-UniRule"/>
</dbReference>
<dbReference type="PROSITE" id="PS01279">
    <property type="entry name" value="PCMT"/>
    <property type="match status" value="1"/>
</dbReference>
<evidence type="ECO:0000256" key="9">
    <source>
        <dbReference type="HAMAP-Rule" id="MF_00090"/>
    </source>
</evidence>
<dbReference type="PANTHER" id="PTHR11579:SF0">
    <property type="entry name" value="PROTEIN-L-ISOASPARTATE(D-ASPARTATE) O-METHYLTRANSFERASE"/>
    <property type="match status" value="1"/>
</dbReference>
<evidence type="ECO:0000256" key="6">
    <source>
        <dbReference type="ARBA" id="ARBA00022691"/>
    </source>
</evidence>
<comment type="function">
    <text evidence="7 9">Catalyzes the methyl esterification of L-isoaspartyl residues in peptides and proteins that result from spontaneous decomposition of normal L-aspartyl and L-asparaginyl residues. It plays a role in the repair and/or degradation of damaged proteins.</text>
</comment>
<gene>
    <name evidence="9" type="primary">pcm</name>
    <name evidence="10" type="ORF">ENV14_05435</name>
</gene>
<comment type="subcellular location">
    <subcellularLocation>
        <location evidence="1 9">Cytoplasm</location>
    </subcellularLocation>
</comment>
<dbReference type="Gene3D" id="3.40.50.150">
    <property type="entry name" value="Vaccinia Virus protein VP39"/>
    <property type="match status" value="1"/>
</dbReference>
<dbReference type="GO" id="GO:0004719">
    <property type="term" value="F:protein-L-isoaspartate (D-aspartate) O-methyltransferase activity"/>
    <property type="evidence" value="ECO:0007669"/>
    <property type="project" value="UniProtKB-UniRule"/>
</dbReference>
<dbReference type="SUPFAM" id="SSF53335">
    <property type="entry name" value="S-adenosyl-L-methionine-dependent methyltransferases"/>
    <property type="match status" value="1"/>
</dbReference>
<reference evidence="10" key="1">
    <citation type="journal article" date="2020" name="mSystems">
        <title>Genome- and Community-Level Interaction Insights into Carbon Utilization and Element Cycling Functions of Hydrothermarchaeota in Hydrothermal Sediment.</title>
        <authorList>
            <person name="Zhou Z."/>
            <person name="Liu Y."/>
            <person name="Xu W."/>
            <person name="Pan J."/>
            <person name="Luo Z.H."/>
            <person name="Li M."/>
        </authorList>
    </citation>
    <scope>NUCLEOTIDE SEQUENCE [LARGE SCALE GENOMIC DNA]</scope>
    <source>
        <strain evidence="10">SpSt-732</strain>
    </source>
</reference>
<evidence type="ECO:0000256" key="1">
    <source>
        <dbReference type="ARBA" id="ARBA00004496"/>
    </source>
</evidence>
<comment type="catalytic activity">
    <reaction evidence="8 9">
        <text>[protein]-L-isoaspartate + S-adenosyl-L-methionine = [protein]-L-isoaspartate alpha-methyl ester + S-adenosyl-L-homocysteine</text>
        <dbReference type="Rhea" id="RHEA:12705"/>
        <dbReference type="Rhea" id="RHEA-COMP:12143"/>
        <dbReference type="Rhea" id="RHEA-COMP:12144"/>
        <dbReference type="ChEBI" id="CHEBI:57856"/>
        <dbReference type="ChEBI" id="CHEBI:59789"/>
        <dbReference type="ChEBI" id="CHEBI:90596"/>
        <dbReference type="ChEBI" id="CHEBI:90598"/>
        <dbReference type="EC" id="2.1.1.77"/>
    </reaction>
</comment>
<dbReference type="CDD" id="cd02440">
    <property type="entry name" value="AdoMet_MTases"/>
    <property type="match status" value="1"/>
</dbReference>
<comment type="similarity">
    <text evidence="2 9">Belongs to the methyltransferase superfamily. L-isoaspartyl/D-aspartyl protein methyltransferase family.</text>
</comment>
<feature type="active site" evidence="9">
    <location>
        <position position="65"/>
    </location>
</feature>
<organism evidence="10">
    <name type="scientific">Ignisphaera aggregans</name>
    <dbReference type="NCBI Taxonomy" id="334771"/>
    <lineage>
        <taxon>Archaea</taxon>
        <taxon>Thermoproteota</taxon>
        <taxon>Thermoprotei</taxon>
        <taxon>Desulfurococcales</taxon>
        <taxon>Desulfurococcaceae</taxon>
        <taxon>Ignisphaera</taxon>
    </lineage>
</organism>
<evidence type="ECO:0000313" key="10">
    <source>
        <dbReference type="EMBL" id="HGI87815.1"/>
    </source>
</evidence>
<dbReference type="NCBIfam" id="TIGR00080">
    <property type="entry name" value="pimt"/>
    <property type="match status" value="1"/>
</dbReference>
<dbReference type="AlphaFoldDB" id="A0A7C4BCQ6"/>
<dbReference type="GO" id="GO:0032259">
    <property type="term" value="P:methylation"/>
    <property type="evidence" value="ECO:0007669"/>
    <property type="project" value="UniProtKB-KW"/>
</dbReference>
<evidence type="ECO:0000256" key="5">
    <source>
        <dbReference type="ARBA" id="ARBA00022679"/>
    </source>
</evidence>